<comment type="caution">
    <text evidence="1">The sequence shown here is derived from an EMBL/GenBank/DDBJ whole genome shotgun (WGS) entry which is preliminary data.</text>
</comment>
<proteinExistence type="predicted"/>
<organism evidence="1">
    <name type="scientific">Tanacetum cinerariifolium</name>
    <name type="common">Dalmatian daisy</name>
    <name type="synonym">Chrysanthemum cinerariifolium</name>
    <dbReference type="NCBI Taxonomy" id="118510"/>
    <lineage>
        <taxon>Eukaryota</taxon>
        <taxon>Viridiplantae</taxon>
        <taxon>Streptophyta</taxon>
        <taxon>Embryophyta</taxon>
        <taxon>Tracheophyta</taxon>
        <taxon>Spermatophyta</taxon>
        <taxon>Magnoliopsida</taxon>
        <taxon>eudicotyledons</taxon>
        <taxon>Gunneridae</taxon>
        <taxon>Pentapetalae</taxon>
        <taxon>asterids</taxon>
        <taxon>campanulids</taxon>
        <taxon>Asterales</taxon>
        <taxon>Asteraceae</taxon>
        <taxon>Asteroideae</taxon>
        <taxon>Anthemideae</taxon>
        <taxon>Anthemidinae</taxon>
        <taxon>Tanacetum</taxon>
    </lineage>
</organism>
<gene>
    <name evidence="1" type="ORF">Tci_039261</name>
</gene>
<accession>A0A6L2LZS2</accession>
<dbReference type="EMBL" id="BKCJ010005536">
    <property type="protein sequence ID" value="GEU67283.1"/>
    <property type="molecule type" value="Genomic_DNA"/>
</dbReference>
<protein>
    <submittedName>
        <fullName evidence="1">Uncharacterized protein</fullName>
    </submittedName>
</protein>
<sequence>MSTKLLKKLTPEVLKSGPINKPKEFGDRHKLRGYSLAVLSHCHKKFVFKLRKRTVSFEMFSTPTLRNMMDGSGFRAGQWVRFYLSEDTTLKDGVIRFEVC</sequence>
<dbReference type="AlphaFoldDB" id="A0A6L2LZS2"/>
<name>A0A6L2LZS2_TANCI</name>
<evidence type="ECO:0000313" key="1">
    <source>
        <dbReference type="EMBL" id="GEU67283.1"/>
    </source>
</evidence>
<reference evidence="1" key="1">
    <citation type="journal article" date="2019" name="Sci. Rep.">
        <title>Draft genome of Tanacetum cinerariifolium, the natural source of mosquito coil.</title>
        <authorList>
            <person name="Yamashiro T."/>
            <person name="Shiraishi A."/>
            <person name="Satake H."/>
            <person name="Nakayama K."/>
        </authorList>
    </citation>
    <scope>NUCLEOTIDE SEQUENCE</scope>
</reference>